<dbReference type="SMART" id="SM00706">
    <property type="entry name" value="TECPR"/>
    <property type="match status" value="7"/>
</dbReference>
<evidence type="ECO:0008006" key="3">
    <source>
        <dbReference type="Google" id="ProtNLM"/>
    </source>
</evidence>
<evidence type="ECO:0000313" key="2">
    <source>
        <dbReference type="EMBL" id="JAC13780.1"/>
    </source>
</evidence>
<organism evidence="2">
    <name type="scientific">Triatoma infestans</name>
    <name type="common">Assassin bug</name>
    <dbReference type="NCBI Taxonomy" id="30076"/>
    <lineage>
        <taxon>Eukaryota</taxon>
        <taxon>Metazoa</taxon>
        <taxon>Ecdysozoa</taxon>
        <taxon>Arthropoda</taxon>
        <taxon>Hexapoda</taxon>
        <taxon>Insecta</taxon>
        <taxon>Pterygota</taxon>
        <taxon>Neoptera</taxon>
        <taxon>Paraneoptera</taxon>
        <taxon>Hemiptera</taxon>
        <taxon>Heteroptera</taxon>
        <taxon>Panheteroptera</taxon>
        <taxon>Cimicomorpha</taxon>
        <taxon>Reduviidae</taxon>
        <taxon>Triatominae</taxon>
        <taxon>Triatoma</taxon>
    </lineage>
</organism>
<feature type="region of interest" description="Disordered" evidence="1">
    <location>
        <begin position="473"/>
        <end position="497"/>
    </location>
</feature>
<dbReference type="Pfam" id="PF19193">
    <property type="entry name" value="Tectonin"/>
    <property type="match status" value="1"/>
</dbReference>
<dbReference type="InterPro" id="IPR036322">
    <property type="entry name" value="WD40_repeat_dom_sf"/>
</dbReference>
<dbReference type="GO" id="GO:0005737">
    <property type="term" value="C:cytoplasm"/>
    <property type="evidence" value="ECO:0007669"/>
    <property type="project" value="GOC"/>
</dbReference>
<dbReference type="InterPro" id="IPR015943">
    <property type="entry name" value="WD40/YVTN_repeat-like_dom_sf"/>
</dbReference>
<protein>
    <recommendedName>
        <fullName evidence="3">Tectonin beta-propeller repeat-containing protein 2</fullName>
    </recommendedName>
</protein>
<dbReference type="InterPro" id="IPR006624">
    <property type="entry name" value="Beta-propeller_rpt_TECPR"/>
</dbReference>
<dbReference type="PANTHER" id="PTHR23287:SF16">
    <property type="entry name" value="TECTONIN BETA-PROPELLER REPEAT-CONTAINING PROTEIN 2"/>
    <property type="match status" value="1"/>
</dbReference>
<dbReference type="EMBL" id="GBBI01004932">
    <property type="protein sequence ID" value="JAC13780.1"/>
    <property type="molecule type" value="mRNA"/>
</dbReference>
<evidence type="ECO:0000256" key="1">
    <source>
        <dbReference type="SAM" id="MobiDB-lite"/>
    </source>
</evidence>
<reference evidence="2" key="1">
    <citation type="journal article" date="2014" name="PLoS Negl. Trop. Dis.">
        <title>An updated insight into the Sialotranscriptome of Triatoma infestans: developmental stage and geographic variations.</title>
        <authorList>
            <person name="Schwarz A."/>
            <person name="Medrano-Mercado N."/>
            <person name="Schaub G.A."/>
            <person name="Struchiner C.J."/>
            <person name="Bargues M.D."/>
            <person name="Levy M.Z."/>
            <person name="Ribeiro J.M."/>
        </authorList>
    </citation>
    <scope>NUCLEOTIDE SEQUENCE</scope>
    <source>
        <strain evidence="2">Chile</strain>
        <tissue evidence="2">Salivary glands</tissue>
    </source>
</reference>
<dbReference type="GO" id="GO:0032527">
    <property type="term" value="P:protein exit from endoplasmic reticulum"/>
    <property type="evidence" value="ECO:0007669"/>
    <property type="project" value="TreeGrafter"/>
</dbReference>
<sequence length="1305" mass="146830">MSSPHMEEDGVLREWAPLSKLLQQIPLRLRVGLFLEDVKFTCVDADSECIAIGTSAGIVFWYDRRTHVVQQLKPENNKYSITCVKVVTSVEYMVAVGDSAGVVTIFRLPKQLPDWVQPKKPEHIERYTVDDLHKSQVTSLAWSINGQKLFSGDSLGSVVYTEIDYCMSLSRTCEILNEKYKIYQLSYNQHEQALIVATELRCIICHYNKPNWRIVQVGQRERHNLLELGGCFFINEDEKVGVYSCRGGLRLWKADLEGNVKNTIMFKNVINIEKETVRLLRAPLKRSPPCGKKNLEFGKLNYWKDGLFVSFREDCLLVLDPSRVTVACCLLDLAAPLIEFALTPGEMFLIMGERDLVRLAFAPDAYDSSIGGFGNLASGEPVTGLPRFDLTPIVGSVLIPHLIPPSRIKLSASTANTELSANEVTYGTDSTSLLPPVVALRDGVPELRLDSSRNHQFSAIGQQEFDEIIFSKSKQRKHKKKRRNSVDGSLKSNKDSVESCRNSWSSFQRTVEHEESSVNGETEGNVGYILPEDIQPDRRALDDIVQDLKEKEKLLDETLVFPPPKEDTELEEMIAMNGSAIRMCNGLNGNYNGFQENDCNLRGIPEAEVKENSGISFESAHLSKDKENFMQEEVQNETPIVEEGNRELMFEVTANNEHEIAMENLIIEQLDSNKTTLSKRVNDMGELSQDSFSSQEMVPSFDVISLGSSSGLSVDDTSANDKTLLCVIDSSKEMMINTMESGEDRHGENRPCSSNETDVSHSVEVSMHPFQFKTLHEGWCEMSCPEKVVSISNDRGILNHDTLLMCSPGLATYAFCNEKWTRMPYKSNCICISSQRDESGSASAVRLHCSIAYYSNDWRSNENWKIIGRNVDWISMAEDKIWFVSNGELFLLSSGNVTVEKISCPKQLCKVYATRSVLFAITDDFKLLSYDGVDWIRIRVPRPGAKYLSIGPKRLLWLVDQNNCLYLTHFPANSKLLWWQVFFGENCLNDIASICASRDVIYISSSLRPSIYYNFTSVIGHRWEICNIDIECVQICAEGVFEDKGCIWVLGKGNKLYSISPSLTDIQNVATPCNIICLASSSQALWVLSDEGEIFVRQGITNNNTAGKSWRKLSLEQFERKVQLSHLSCGCDVIWACDLRGQVLMVVGSPYEIATYTFPPAWVYAEGKPLQNNTFNKVYVGPQSHMVWALDSAGNVYAREAIFPDYLLGTGWVHVPGINALQLSISTESVRALSREGVYKRIGITQSNYIGDAWLLMPIKLDYISATVNEGLWGISSHNGNLMRHSEKMFPLSDQVFVEKDWTLL</sequence>
<feature type="compositionally biased region" description="Basic residues" evidence="1">
    <location>
        <begin position="473"/>
        <end position="483"/>
    </location>
</feature>
<dbReference type="Gene3D" id="2.130.10.10">
    <property type="entry name" value="YVTN repeat-like/Quinoprotein amine dehydrogenase"/>
    <property type="match status" value="1"/>
</dbReference>
<dbReference type="SUPFAM" id="SSF50985">
    <property type="entry name" value="RCC1/BLIP-II"/>
    <property type="match status" value="1"/>
</dbReference>
<dbReference type="SUPFAM" id="SSF50978">
    <property type="entry name" value="WD40 repeat-like"/>
    <property type="match status" value="1"/>
</dbReference>
<accession>A0A023EWQ9</accession>
<name>A0A023EWQ9_TRIIF</name>
<proteinExistence type="evidence at transcript level"/>
<dbReference type="PANTHER" id="PTHR23287">
    <property type="entry name" value="RUBY-EYE2-LIKE PROTEIN"/>
    <property type="match status" value="1"/>
</dbReference>
<dbReference type="Pfam" id="PF06462">
    <property type="entry name" value="Hyd_WA"/>
    <property type="match status" value="1"/>
</dbReference>
<dbReference type="InterPro" id="IPR009091">
    <property type="entry name" value="RCC1/BLIP-II"/>
</dbReference>